<reference evidence="3 4" key="1">
    <citation type="journal article" date="2021" name="Elife">
        <title>Chloroplast acquisition without the gene transfer in kleptoplastic sea slugs, Plakobranchus ocellatus.</title>
        <authorList>
            <person name="Maeda T."/>
            <person name="Takahashi S."/>
            <person name="Yoshida T."/>
            <person name="Shimamura S."/>
            <person name="Takaki Y."/>
            <person name="Nagai Y."/>
            <person name="Toyoda A."/>
            <person name="Suzuki Y."/>
            <person name="Arimoto A."/>
            <person name="Ishii H."/>
            <person name="Satoh N."/>
            <person name="Nishiyama T."/>
            <person name="Hasebe M."/>
            <person name="Maruyama T."/>
            <person name="Minagawa J."/>
            <person name="Obokata J."/>
            <person name="Shigenobu S."/>
        </authorList>
    </citation>
    <scope>NUCLEOTIDE SEQUENCE [LARGE SCALE GENOMIC DNA]</scope>
</reference>
<dbReference type="Pfam" id="PF24935">
    <property type="entry name" value="Ig_NUP210_6th"/>
    <property type="match status" value="1"/>
</dbReference>
<dbReference type="PANTHER" id="PTHR23019">
    <property type="entry name" value="NUCLEAR PORE MEMBRANE GLYCOPROTEIN GP210-RELATED"/>
    <property type="match status" value="1"/>
</dbReference>
<feature type="compositionally biased region" description="Basic and acidic residues" evidence="1">
    <location>
        <begin position="22"/>
        <end position="31"/>
    </location>
</feature>
<gene>
    <name evidence="3" type="ORF">ElyMa_002957000</name>
</gene>
<dbReference type="Proteomes" id="UP000762676">
    <property type="component" value="Unassembled WGS sequence"/>
</dbReference>
<sequence length="200" mass="22175">MQALKPRQGKDPQEGPAYHPQSGEEHAVKPEVKRSQDVEIFDAITVTPWQVFFPWDPVTRCVHRYTAQANGGSGEYIWSLTNTSVASVNIRGQITTVGPGKCNVTAADAKNSAHFGVSTVQVLAPADIRFSPTRVEAAIGSHLVLPVSVFAKVGRNMYAFTDCRQLPLNVSFSEPSVFEHVARGKDARWLQQLKQWKRKF</sequence>
<name>A0AAV4I878_9GAST</name>
<dbReference type="GO" id="GO:0005643">
    <property type="term" value="C:nuclear pore"/>
    <property type="evidence" value="ECO:0007669"/>
    <property type="project" value="TreeGrafter"/>
</dbReference>
<feature type="domain" description="NUP210 Ig-like" evidence="2">
    <location>
        <begin position="128"/>
        <end position="182"/>
    </location>
</feature>
<proteinExistence type="predicted"/>
<evidence type="ECO:0000256" key="1">
    <source>
        <dbReference type="SAM" id="MobiDB-lite"/>
    </source>
</evidence>
<dbReference type="EMBL" id="BMAT01006097">
    <property type="protein sequence ID" value="GFS06145.1"/>
    <property type="molecule type" value="Genomic_DNA"/>
</dbReference>
<dbReference type="SUPFAM" id="SSF49373">
    <property type="entry name" value="Invasin/intimin cell-adhesion fragments"/>
    <property type="match status" value="1"/>
</dbReference>
<dbReference type="AlphaFoldDB" id="A0AAV4I878"/>
<keyword evidence="4" id="KW-1185">Reference proteome</keyword>
<feature type="region of interest" description="Disordered" evidence="1">
    <location>
        <begin position="1"/>
        <end position="31"/>
    </location>
</feature>
<protein>
    <submittedName>
        <fullName evidence="3">Nuclear pore membrane glycoprotein 210-like</fullName>
    </submittedName>
</protein>
<comment type="caution">
    <text evidence="3">The sequence shown here is derived from an EMBL/GenBank/DDBJ whole genome shotgun (WGS) entry which is preliminary data.</text>
</comment>
<dbReference type="Pfam" id="PF26182">
    <property type="entry name" value="Ig_NUP210_5th"/>
    <property type="match status" value="1"/>
</dbReference>
<organism evidence="3 4">
    <name type="scientific">Elysia marginata</name>
    <dbReference type="NCBI Taxonomy" id="1093978"/>
    <lineage>
        <taxon>Eukaryota</taxon>
        <taxon>Metazoa</taxon>
        <taxon>Spiralia</taxon>
        <taxon>Lophotrochozoa</taxon>
        <taxon>Mollusca</taxon>
        <taxon>Gastropoda</taxon>
        <taxon>Heterobranchia</taxon>
        <taxon>Euthyneura</taxon>
        <taxon>Panpulmonata</taxon>
        <taxon>Sacoglossa</taxon>
        <taxon>Placobranchoidea</taxon>
        <taxon>Plakobranchidae</taxon>
        <taxon>Elysia</taxon>
    </lineage>
</organism>
<accession>A0AAV4I878</accession>
<dbReference type="InterPro" id="IPR056898">
    <property type="entry name" value="Ig_NUP210_6th"/>
</dbReference>
<dbReference type="InterPro" id="IPR008964">
    <property type="entry name" value="Invasin/intimin_cell_adhesion"/>
</dbReference>
<evidence type="ECO:0000259" key="2">
    <source>
        <dbReference type="Pfam" id="PF24935"/>
    </source>
</evidence>
<dbReference type="Gene3D" id="2.60.40.1080">
    <property type="match status" value="1"/>
</dbReference>
<dbReference type="PANTHER" id="PTHR23019:SF0">
    <property type="entry name" value="NUCLEAR PORE MEMBRANE GLYCOPROTEIN 210"/>
    <property type="match status" value="1"/>
</dbReference>
<dbReference type="InterPro" id="IPR045197">
    <property type="entry name" value="NUP210-like"/>
</dbReference>
<evidence type="ECO:0000313" key="3">
    <source>
        <dbReference type="EMBL" id="GFS06145.1"/>
    </source>
</evidence>
<evidence type="ECO:0000313" key="4">
    <source>
        <dbReference type="Proteomes" id="UP000762676"/>
    </source>
</evidence>